<dbReference type="Pfam" id="PF07899">
    <property type="entry name" value="Frigida"/>
    <property type="match status" value="2"/>
</dbReference>
<accession>A0A6P5WXF6</accession>
<organism evidence="6 7">
    <name type="scientific">Durio zibethinus</name>
    <name type="common">Durian</name>
    <dbReference type="NCBI Taxonomy" id="66656"/>
    <lineage>
        <taxon>Eukaryota</taxon>
        <taxon>Viridiplantae</taxon>
        <taxon>Streptophyta</taxon>
        <taxon>Embryophyta</taxon>
        <taxon>Tracheophyta</taxon>
        <taxon>Spermatophyta</taxon>
        <taxon>Magnoliopsida</taxon>
        <taxon>eudicotyledons</taxon>
        <taxon>Gunneridae</taxon>
        <taxon>Pentapetalae</taxon>
        <taxon>rosids</taxon>
        <taxon>malvids</taxon>
        <taxon>Malvales</taxon>
        <taxon>Malvaceae</taxon>
        <taxon>Helicteroideae</taxon>
        <taxon>Durio</taxon>
    </lineage>
</organism>
<dbReference type="PANTHER" id="PTHR31791:SF4">
    <property type="entry name" value="FRIGIDA-LIKE PROTEIN 3"/>
    <property type="match status" value="1"/>
</dbReference>
<dbReference type="GeneID" id="111278018"/>
<dbReference type="RefSeq" id="XP_022720191.1">
    <property type="nucleotide sequence ID" value="XM_022864456.1"/>
</dbReference>
<name>A0A6P5WXF6_DURZI</name>
<dbReference type="OrthoDB" id="10566934at2759"/>
<comment type="similarity">
    <text evidence="1 5">Belongs to the Frigida family.</text>
</comment>
<evidence type="ECO:0000256" key="4">
    <source>
        <dbReference type="ARBA" id="ARBA00023089"/>
    </source>
</evidence>
<reference evidence="7" key="1">
    <citation type="submission" date="2025-08" db="UniProtKB">
        <authorList>
            <consortium name="RefSeq"/>
        </authorList>
    </citation>
    <scope>IDENTIFICATION</scope>
    <source>
        <tissue evidence="7">Fruit stalk</tissue>
    </source>
</reference>
<evidence type="ECO:0000256" key="5">
    <source>
        <dbReference type="RuleBase" id="RU364012"/>
    </source>
</evidence>
<gene>
    <name evidence="7" type="primary">LOC111278018</name>
</gene>
<dbReference type="GO" id="GO:0009908">
    <property type="term" value="P:flower development"/>
    <property type="evidence" value="ECO:0007669"/>
    <property type="project" value="UniProtKB-KW"/>
</dbReference>
<evidence type="ECO:0000256" key="3">
    <source>
        <dbReference type="ARBA" id="ARBA00022782"/>
    </source>
</evidence>
<evidence type="ECO:0000313" key="6">
    <source>
        <dbReference type="Proteomes" id="UP000515121"/>
    </source>
</evidence>
<dbReference type="GO" id="GO:0030154">
    <property type="term" value="P:cell differentiation"/>
    <property type="evidence" value="ECO:0007669"/>
    <property type="project" value="UniProtKB-KW"/>
</dbReference>
<keyword evidence="2 5" id="KW-0217">Developmental protein</keyword>
<dbReference type="AlphaFoldDB" id="A0A6P5WXF6"/>
<keyword evidence="4 5" id="KW-0287">Flowering</keyword>
<dbReference type="Proteomes" id="UP000515121">
    <property type="component" value="Unplaced"/>
</dbReference>
<evidence type="ECO:0000313" key="7">
    <source>
        <dbReference type="RefSeq" id="XP_022720191.1"/>
    </source>
</evidence>
<proteinExistence type="inferred from homology"/>
<dbReference type="InterPro" id="IPR012474">
    <property type="entry name" value="Frigida"/>
</dbReference>
<protein>
    <recommendedName>
        <fullName evidence="5">FRIGIDA-like protein</fullName>
    </recommendedName>
</protein>
<keyword evidence="3 5" id="KW-0221">Differentiation</keyword>
<evidence type="ECO:0000256" key="1">
    <source>
        <dbReference type="ARBA" id="ARBA00008956"/>
    </source>
</evidence>
<keyword evidence="6" id="KW-1185">Reference proteome</keyword>
<sequence>MVSHRRQIIDLCRSLGLSEKRPSVIEVLVNNRRQIDVVNLAFAFGLTEQFSLVPLLKSYLEEARKASSPAWPGNDSPTTRVFFTPLIQGDSLDRSRLDQLSYQLAVGLGTEVSEQELTTLKAVIKCIEEHNLEEQYPVDPLQKWF</sequence>
<evidence type="ECO:0000256" key="2">
    <source>
        <dbReference type="ARBA" id="ARBA00022473"/>
    </source>
</evidence>
<dbReference type="KEGG" id="dzi:111278018"/>
<dbReference type="PANTHER" id="PTHR31791">
    <property type="entry name" value="FRIGIDA-LIKE PROTEIN 3-RELATED"/>
    <property type="match status" value="1"/>
</dbReference>